<sequence>MFLKVEFVVLYSLASGVSKLNCPESDQDPFHNDPNANLQNNPRQGRSPLPQTALPSTGPTPLAFTRQDLSPNAYQAPPTTTQDQRRTFTQAFGSGDHYSQAHGNPWQRHVNTPTRVGMVTPTRQERDTPFQRPISAYQGGSTAVSPFGFTGLADVPQSSLFTYGSMSQRRVDVQAPIYRQSQRIPMSQNSTNRNVETELRDEIAILREESASLREENASLREVMAGMDERQAAAAGDIAALWRELRRRR</sequence>
<evidence type="ECO:0000256" key="2">
    <source>
        <dbReference type="SAM" id="MobiDB-lite"/>
    </source>
</evidence>
<proteinExistence type="predicted"/>
<keyword evidence="3" id="KW-0732">Signal</keyword>
<organism evidence="4 5">
    <name type="scientific">Hypocrea virens (strain Gv29-8 / FGSC 10586)</name>
    <name type="common">Gliocladium virens</name>
    <name type="synonym">Trichoderma virens</name>
    <dbReference type="NCBI Taxonomy" id="413071"/>
    <lineage>
        <taxon>Eukaryota</taxon>
        <taxon>Fungi</taxon>
        <taxon>Dikarya</taxon>
        <taxon>Ascomycota</taxon>
        <taxon>Pezizomycotina</taxon>
        <taxon>Sordariomycetes</taxon>
        <taxon>Hypocreomycetidae</taxon>
        <taxon>Hypocreales</taxon>
        <taxon>Hypocreaceae</taxon>
        <taxon>Trichoderma</taxon>
    </lineage>
</organism>
<dbReference type="HOGENOM" id="CLU_1115887_0_0_1"/>
<feature type="signal peptide" evidence="3">
    <location>
        <begin position="1"/>
        <end position="19"/>
    </location>
</feature>
<dbReference type="InParanoid" id="G9N8R8"/>
<evidence type="ECO:0000313" key="5">
    <source>
        <dbReference type="Proteomes" id="UP000007115"/>
    </source>
</evidence>
<protein>
    <recommendedName>
        <fullName evidence="6">BZIP domain-containing protein</fullName>
    </recommendedName>
</protein>
<evidence type="ECO:0000256" key="3">
    <source>
        <dbReference type="SAM" id="SignalP"/>
    </source>
</evidence>
<gene>
    <name evidence="4" type="ORF">TRIVIDRAFT_205963</name>
</gene>
<evidence type="ECO:0000313" key="4">
    <source>
        <dbReference type="EMBL" id="EHK17373.1"/>
    </source>
</evidence>
<reference evidence="4 5" key="1">
    <citation type="journal article" date="2011" name="Genome Biol.">
        <title>Comparative genome sequence analysis underscores mycoparasitism as the ancestral life style of Trichoderma.</title>
        <authorList>
            <person name="Kubicek C.P."/>
            <person name="Herrera-Estrella A."/>
            <person name="Seidl-Seiboth V."/>
            <person name="Martinez D.A."/>
            <person name="Druzhinina I.S."/>
            <person name="Thon M."/>
            <person name="Zeilinger S."/>
            <person name="Casas-Flores S."/>
            <person name="Horwitz B.A."/>
            <person name="Mukherjee P.K."/>
            <person name="Mukherjee M."/>
            <person name="Kredics L."/>
            <person name="Alcaraz L.D."/>
            <person name="Aerts A."/>
            <person name="Antal Z."/>
            <person name="Atanasova L."/>
            <person name="Cervantes-Badillo M.G."/>
            <person name="Challacombe J."/>
            <person name="Chertkov O."/>
            <person name="McCluskey K."/>
            <person name="Coulpier F."/>
            <person name="Deshpande N."/>
            <person name="von Doehren H."/>
            <person name="Ebbole D.J."/>
            <person name="Esquivel-Naranjo E.U."/>
            <person name="Fekete E."/>
            <person name="Flipphi M."/>
            <person name="Glaser F."/>
            <person name="Gomez-Rodriguez E.Y."/>
            <person name="Gruber S."/>
            <person name="Han C."/>
            <person name="Henrissat B."/>
            <person name="Hermosa R."/>
            <person name="Hernandez-Onate M."/>
            <person name="Karaffa L."/>
            <person name="Kosti I."/>
            <person name="Le Crom S."/>
            <person name="Lindquist E."/>
            <person name="Lucas S."/>
            <person name="Luebeck M."/>
            <person name="Luebeck P.S."/>
            <person name="Margeot A."/>
            <person name="Metz B."/>
            <person name="Misra M."/>
            <person name="Nevalainen H."/>
            <person name="Omann M."/>
            <person name="Packer N."/>
            <person name="Perrone G."/>
            <person name="Uresti-Rivera E.E."/>
            <person name="Salamov A."/>
            <person name="Schmoll M."/>
            <person name="Seiboth B."/>
            <person name="Shapiro H."/>
            <person name="Sukno S."/>
            <person name="Tamayo-Ramos J.A."/>
            <person name="Tisch D."/>
            <person name="Wiest A."/>
            <person name="Wilkinson H.H."/>
            <person name="Zhang M."/>
            <person name="Coutinho P.M."/>
            <person name="Kenerley C.M."/>
            <person name="Monte E."/>
            <person name="Baker S.E."/>
            <person name="Grigoriev I.V."/>
        </authorList>
    </citation>
    <scope>NUCLEOTIDE SEQUENCE [LARGE SCALE GENOMIC DNA]</scope>
    <source>
        <strain evidence="5">Gv29-8 / FGSC 10586</strain>
    </source>
</reference>
<keyword evidence="5" id="KW-1185">Reference proteome</keyword>
<evidence type="ECO:0008006" key="6">
    <source>
        <dbReference type="Google" id="ProtNLM"/>
    </source>
</evidence>
<accession>G9N8R8</accession>
<feature type="chain" id="PRO_5003524682" description="BZIP domain-containing protein" evidence="3">
    <location>
        <begin position="20"/>
        <end position="249"/>
    </location>
</feature>
<dbReference type="Proteomes" id="UP000007115">
    <property type="component" value="Unassembled WGS sequence"/>
</dbReference>
<feature type="region of interest" description="Disordered" evidence="2">
    <location>
        <begin position="93"/>
        <end position="112"/>
    </location>
</feature>
<dbReference type="RefSeq" id="XP_013951566.1">
    <property type="nucleotide sequence ID" value="XM_014096091.1"/>
</dbReference>
<feature type="compositionally biased region" description="Polar residues" evidence="2">
    <location>
        <begin position="34"/>
        <end position="59"/>
    </location>
</feature>
<dbReference type="VEuPathDB" id="FungiDB:TRIVIDRAFT_205963"/>
<feature type="coiled-coil region" evidence="1">
    <location>
        <begin position="196"/>
        <end position="223"/>
    </location>
</feature>
<feature type="region of interest" description="Disordered" evidence="2">
    <location>
        <begin position="24"/>
        <end position="83"/>
    </location>
</feature>
<comment type="caution">
    <text evidence="4">The sequence shown here is derived from an EMBL/GenBank/DDBJ whole genome shotgun (WGS) entry which is preliminary data.</text>
</comment>
<name>G9N8R8_HYPVG</name>
<dbReference type="AlphaFoldDB" id="G9N8R8"/>
<dbReference type="GeneID" id="25790359"/>
<keyword evidence="1" id="KW-0175">Coiled coil</keyword>
<dbReference type="EMBL" id="ABDF02000089">
    <property type="protein sequence ID" value="EHK17373.1"/>
    <property type="molecule type" value="Genomic_DNA"/>
</dbReference>
<evidence type="ECO:0000256" key="1">
    <source>
        <dbReference type="SAM" id="Coils"/>
    </source>
</evidence>